<evidence type="ECO:0000313" key="3">
    <source>
        <dbReference type="Proteomes" id="UP000002320"/>
    </source>
</evidence>
<dbReference type="KEGG" id="cqu:CpipJ_CPIJ012352"/>
<dbReference type="InParanoid" id="B0WZT4"/>
<evidence type="ECO:0008006" key="4">
    <source>
        <dbReference type="Google" id="ProtNLM"/>
    </source>
</evidence>
<evidence type="ECO:0000313" key="2">
    <source>
        <dbReference type="EnsemblMetazoa" id="CPIJ012352-PA"/>
    </source>
</evidence>
<keyword evidence="3" id="KW-1185">Reference proteome</keyword>
<dbReference type="OMA" id="CEENEDW"/>
<dbReference type="eggNOG" id="ENOG502SUMW">
    <property type="taxonomic scope" value="Eukaryota"/>
</dbReference>
<reference evidence="1" key="1">
    <citation type="submission" date="2007-03" db="EMBL/GenBank/DDBJ databases">
        <title>Annotation of Culex pipiens quinquefasciatus.</title>
        <authorList>
            <consortium name="The Broad Institute Genome Sequencing Platform"/>
            <person name="Atkinson P.W."/>
            <person name="Hemingway J."/>
            <person name="Christensen B.M."/>
            <person name="Higgs S."/>
            <person name="Kodira C."/>
            <person name="Hannick L."/>
            <person name="Megy K."/>
            <person name="O'Leary S."/>
            <person name="Pearson M."/>
            <person name="Haas B.J."/>
            <person name="Mauceli E."/>
            <person name="Wortman J.R."/>
            <person name="Lee N.H."/>
            <person name="Guigo R."/>
            <person name="Stanke M."/>
            <person name="Alvarado L."/>
            <person name="Amedeo P."/>
            <person name="Antoine C.H."/>
            <person name="Arensburger P."/>
            <person name="Bidwell S.L."/>
            <person name="Crawford M."/>
            <person name="Camaro F."/>
            <person name="Devon K."/>
            <person name="Engels R."/>
            <person name="Hammond M."/>
            <person name="Howarth C."/>
            <person name="Koehrsen M."/>
            <person name="Lawson D."/>
            <person name="Montgomery P."/>
            <person name="Nene V."/>
            <person name="Nusbaum C."/>
            <person name="Puiu D."/>
            <person name="Romero-Severson J."/>
            <person name="Severson D.W."/>
            <person name="Shumway M."/>
            <person name="Sisk P."/>
            <person name="Stolte C."/>
            <person name="Zeng Q."/>
            <person name="Eisenstadt E."/>
            <person name="Fraser-Liggett C."/>
            <person name="Strausberg R."/>
            <person name="Galagan J."/>
            <person name="Birren B."/>
            <person name="Collins F.H."/>
        </authorList>
    </citation>
    <scope>NUCLEOTIDE SEQUENCE [LARGE SCALE GENOMIC DNA]</scope>
    <source>
        <strain evidence="1">JHB</strain>
    </source>
</reference>
<name>B0WZT4_CULQU</name>
<evidence type="ECO:0000313" key="1">
    <source>
        <dbReference type="EMBL" id="EDS37759.1"/>
    </source>
</evidence>
<dbReference type="VEuPathDB" id="VectorBase:CQUJHB014372"/>
<gene>
    <name evidence="2" type="primary">6045557</name>
    <name evidence="1" type="ORF">CpipJ_CPIJ012352</name>
</gene>
<dbReference type="PANTHER" id="PTHR33198">
    <property type="entry name" value="ANK_REP_REGION DOMAIN-CONTAINING PROTEIN-RELATED"/>
    <property type="match status" value="1"/>
</dbReference>
<dbReference type="Proteomes" id="UP000002320">
    <property type="component" value="Unassembled WGS sequence"/>
</dbReference>
<accession>B0WZT4</accession>
<dbReference type="EMBL" id="DS232217">
    <property type="protein sequence ID" value="EDS37759.1"/>
    <property type="molecule type" value="Genomic_DNA"/>
</dbReference>
<dbReference type="VEuPathDB" id="VectorBase:CPIJ012352"/>
<dbReference type="AlphaFoldDB" id="B0WZT4"/>
<proteinExistence type="predicted"/>
<dbReference type="STRING" id="7176.B0WZT4"/>
<dbReference type="PANTHER" id="PTHR33198:SF19">
    <property type="entry name" value="CCHC-TYPE DOMAIN-CONTAINING PROTEIN"/>
    <property type="match status" value="1"/>
</dbReference>
<protein>
    <recommendedName>
        <fullName evidence="4">Retrotransposon gag domain-containing protein</fullName>
    </recommendedName>
</protein>
<dbReference type="EnsemblMetazoa" id="CPIJ012352-RA">
    <property type="protein sequence ID" value="CPIJ012352-PA"/>
    <property type="gene ID" value="CPIJ012352"/>
</dbReference>
<dbReference type="OrthoDB" id="7757451at2759"/>
<sequence length="212" mass="24478">MPFSIEPFIPGAVSFLQFLEQLEWVFEHHKVTSDEDKRTSFMATCNREVYSEIKRLFPGKDLKKLTFKEITEALQKRYDKSVAGFIQRFNFYNRVQGSNESAEDFILDVKQQAELCDFGDFKNTAIRDKLICGMADSVLQESLFDEEDLSLSRVEKLILNREANNARKKIIAGDRRASVIIMAPWVRMIKNNILQLHSAAQLLVGGQFSQMR</sequence>
<reference evidence="2" key="2">
    <citation type="submission" date="2020-05" db="UniProtKB">
        <authorList>
            <consortium name="EnsemblMetazoa"/>
        </authorList>
    </citation>
    <scope>IDENTIFICATION</scope>
    <source>
        <strain evidence="2">JHB</strain>
    </source>
</reference>
<organism>
    <name type="scientific">Culex quinquefasciatus</name>
    <name type="common">Southern house mosquito</name>
    <name type="synonym">Culex pungens</name>
    <dbReference type="NCBI Taxonomy" id="7176"/>
    <lineage>
        <taxon>Eukaryota</taxon>
        <taxon>Metazoa</taxon>
        <taxon>Ecdysozoa</taxon>
        <taxon>Arthropoda</taxon>
        <taxon>Hexapoda</taxon>
        <taxon>Insecta</taxon>
        <taxon>Pterygota</taxon>
        <taxon>Neoptera</taxon>
        <taxon>Endopterygota</taxon>
        <taxon>Diptera</taxon>
        <taxon>Nematocera</taxon>
        <taxon>Culicoidea</taxon>
        <taxon>Culicidae</taxon>
        <taxon>Culicinae</taxon>
        <taxon>Culicini</taxon>
        <taxon>Culex</taxon>
        <taxon>Culex</taxon>
    </lineage>
</organism>
<dbReference type="HOGENOM" id="CLU_035540_3_1_1"/>